<sequence>MPESHPMIGGDGTYSYTKNSYLQREGIKYAKGLIDETIAHKLDIKDLLSNSRSFKIADLGCSVGPNTFICMESVIQAVKHKFQSHGLTEQIPDFQVFFSDHTFNDFNTLFRSLPPERPYFAAGVPGSFHGRLFPESSVHFVHSSHALHWISQVPKEILDKSSPAWNKGRIYYTGAPDEVGKAYAIQFAKDVEIFLDARAKELVVGGMMVLILPGIRNGISHSCAVVNVMLDLLGSCLMDMCKEGLVSEAQVDSFNLPMYVPSPKEMIELVERNGSFKIERMELFDPVPGNEAQILRSGHAWKMHFRAGLEGVFSKHFASETIDELFDRFPNKAAEKLKATSTETTLLFIALKRK</sequence>
<dbReference type="AlphaFoldDB" id="A0A6A6LZV1"/>
<accession>A0A6A6LZV1</accession>
<dbReference type="GO" id="GO:0046872">
    <property type="term" value="F:metal ion binding"/>
    <property type="evidence" value="ECO:0007669"/>
    <property type="project" value="UniProtKB-KW"/>
</dbReference>
<comment type="caution">
    <text evidence="1">The sequence shown here is derived from an EMBL/GenBank/DDBJ whole genome shotgun (WGS) entry which is preliminary data.</text>
</comment>
<dbReference type="Pfam" id="PF03492">
    <property type="entry name" value="Methyltransf_7"/>
    <property type="match status" value="1"/>
</dbReference>
<evidence type="ECO:0000313" key="1">
    <source>
        <dbReference type="EMBL" id="KAF2305643.1"/>
    </source>
</evidence>
<organism evidence="1 2">
    <name type="scientific">Hevea brasiliensis</name>
    <name type="common">Para rubber tree</name>
    <name type="synonym">Siphonia brasiliensis</name>
    <dbReference type="NCBI Taxonomy" id="3981"/>
    <lineage>
        <taxon>Eukaryota</taxon>
        <taxon>Viridiplantae</taxon>
        <taxon>Streptophyta</taxon>
        <taxon>Embryophyta</taxon>
        <taxon>Tracheophyta</taxon>
        <taxon>Spermatophyta</taxon>
        <taxon>Magnoliopsida</taxon>
        <taxon>eudicotyledons</taxon>
        <taxon>Gunneridae</taxon>
        <taxon>Pentapetalae</taxon>
        <taxon>rosids</taxon>
        <taxon>fabids</taxon>
        <taxon>Malpighiales</taxon>
        <taxon>Euphorbiaceae</taxon>
        <taxon>Crotonoideae</taxon>
        <taxon>Micrandreae</taxon>
        <taxon>Hevea</taxon>
    </lineage>
</organism>
<dbReference type="Gene3D" id="3.40.50.150">
    <property type="entry name" value="Vaccinia Virus protein VP39"/>
    <property type="match status" value="1"/>
</dbReference>
<proteinExistence type="predicted"/>
<dbReference type="Gene3D" id="1.10.1200.270">
    <property type="entry name" value="Methyltransferase, alpha-helical capping domain"/>
    <property type="match status" value="1"/>
</dbReference>
<dbReference type="GO" id="GO:0032259">
    <property type="term" value="P:methylation"/>
    <property type="evidence" value="ECO:0007669"/>
    <property type="project" value="UniProtKB-KW"/>
</dbReference>
<dbReference type="InterPro" id="IPR042086">
    <property type="entry name" value="MeTrfase_capping"/>
</dbReference>
<gene>
    <name evidence="1" type="ORF">GH714_007207</name>
</gene>
<dbReference type="InterPro" id="IPR005299">
    <property type="entry name" value="MeTrfase_7"/>
</dbReference>
<reference evidence="1 2" key="1">
    <citation type="journal article" date="2020" name="Mol. Plant">
        <title>The Chromosome-Based Rubber Tree Genome Provides New Insights into Spurge Genome Evolution and Rubber Biosynthesis.</title>
        <authorList>
            <person name="Liu J."/>
            <person name="Shi C."/>
            <person name="Shi C.C."/>
            <person name="Li W."/>
            <person name="Zhang Q.J."/>
            <person name="Zhang Y."/>
            <person name="Li K."/>
            <person name="Lu H.F."/>
            <person name="Shi C."/>
            <person name="Zhu S.T."/>
            <person name="Xiao Z.Y."/>
            <person name="Nan H."/>
            <person name="Yue Y."/>
            <person name="Zhu X.G."/>
            <person name="Wu Y."/>
            <person name="Hong X.N."/>
            <person name="Fan G.Y."/>
            <person name="Tong Y."/>
            <person name="Zhang D."/>
            <person name="Mao C.L."/>
            <person name="Liu Y.L."/>
            <person name="Hao S.J."/>
            <person name="Liu W.Q."/>
            <person name="Lv M.Q."/>
            <person name="Zhang H.B."/>
            <person name="Liu Y."/>
            <person name="Hu-Tang G.R."/>
            <person name="Wang J.P."/>
            <person name="Wang J.H."/>
            <person name="Sun Y.H."/>
            <person name="Ni S.B."/>
            <person name="Chen W.B."/>
            <person name="Zhang X.C."/>
            <person name="Jiao Y.N."/>
            <person name="Eichler E.E."/>
            <person name="Li G.H."/>
            <person name="Liu X."/>
            <person name="Gao L.Z."/>
        </authorList>
    </citation>
    <scope>NUCLEOTIDE SEQUENCE [LARGE SCALE GENOMIC DNA]</scope>
    <source>
        <strain evidence="2">cv. GT1</strain>
        <tissue evidence="1">Leaf</tissue>
    </source>
</reference>
<dbReference type="GO" id="GO:0008168">
    <property type="term" value="F:methyltransferase activity"/>
    <property type="evidence" value="ECO:0007669"/>
    <property type="project" value="UniProtKB-KW"/>
</dbReference>
<protein>
    <submittedName>
        <fullName evidence="1">Uncharacterized protein</fullName>
    </submittedName>
</protein>
<name>A0A6A6LZV1_HEVBR</name>
<dbReference type="EMBL" id="JAAGAX010000008">
    <property type="protein sequence ID" value="KAF2305643.1"/>
    <property type="molecule type" value="Genomic_DNA"/>
</dbReference>
<dbReference type="SUPFAM" id="SSF53335">
    <property type="entry name" value="S-adenosyl-L-methionine-dependent methyltransferases"/>
    <property type="match status" value="1"/>
</dbReference>
<evidence type="ECO:0000313" key="2">
    <source>
        <dbReference type="Proteomes" id="UP000467840"/>
    </source>
</evidence>
<keyword evidence="2" id="KW-1185">Reference proteome</keyword>
<dbReference type="Proteomes" id="UP000467840">
    <property type="component" value="Chromosome 9"/>
</dbReference>
<dbReference type="OrthoDB" id="1523883at2759"/>
<dbReference type="PANTHER" id="PTHR31009">
    <property type="entry name" value="S-ADENOSYL-L-METHIONINE:CARBOXYL METHYLTRANSFERASE FAMILY PROTEIN"/>
    <property type="match status" value="1"/>
</dbReference>
<dbReference type="InterPro" id="IPR029063">
    <property type="entry name" value="SAM-dependent_MTases_sf"/>
</dbReference>